<keyword evidence="7" id="KW-1185">Reference proteome</keyword>
<keyword evidence="4" id="KW-0472">Membrane</keyword>
<comment type="subcellular location">
    <subcellularLocation>
        <location evidence="1">Membrane</location>
    </subcellularLocation>
</comment>
<organism evidence="6 7">
    <name type="scientific">Prorocentrum cordatum</name>
    <dbReference type="NCBI Taxonomy" id="2364126"/>
    <lineage>
        <taxon>Eukaryota</taxon>
        <taxon>Sar</taxon>
        <taxon>Alveolata</taxon>
        <taxon>Dinophyceae</taxon>
        <taxon>Prorocentrales</taxon>
        <taxon>Prorocentraceae</taxon>
        <taxon>Prorocentrum</taxon>
    </lineage>
</organism>
<feature type="domain" description="Fatty acid hydroxylase" evidence="5">
    <location>
        <begin position="530"/>
        <end position="662"/>
    </location>
</feature>
<evidence type="ECO:0000313" key="7">
    <source>
        <dbReference type="Proteomes" id="UP001189429"/>
    </source>
</evidence>
<dbReference type="EMBL" id="CAUYUJ010020104">
    <property type="protein sequence ID" value="CAK0895897.1"/>
    <property type="molecule type" value="Genomic_DNA"/>
</dbReference>
<evidence type="ECO:0000256" key="4">
    <source>
        <dbReference type="ARBA" id="ARBA00023136"/>
    </source>
</evidence>
<protein>
    <recommendedName>
        <fullName evidence="5">Fatty acid hydroxylase domain-containing protein</fullName>
    </recommendedName>
</protein>
<evidence type="ECO:0000256" key="3">
    <source>
        <dbReference type="ARBA" id="ARBA00022989"/>
    </source>
</evidence>
<evidence type="ECO:0000259" key="5">
    <source>
        <dbReference type="Pfam" id="PF04116"/>
    </source>
</evidence>
<sequence>MMGLLTGLSAAAGDRMGMPGPLTLGAGAALLVLCCGREVAKVWCGSAAGTSPEQAAMQHTMASMPAPLTRLVRAFIVFYFGVLVATMALGQPETQVSTGVHQPFAMSASTCLAEDTDLVEYRRLRFACRDPPRHLPLASGSGGADTPWHARGWAHDAAELPPIHHPSEYLTFDCDRDPAVLAALERAGVQAIPPEAATLSAEGLASWYTVCGVASSNVRGLSWCVVLGLLGVVLFDGSLSMSQRRSDALGQQGGTLSTAGADEPLDAAPASEKEYWSARSGDGDDDKFRSASLSEASQDRWVEKTNQKRLSAFGRALKHGLDPVVEPLLALPGGWFFASIRASVNARSIALGALMLGLQFAAGAAFQRALGPDILGPGAGTVGGGGRAAAPGEGLLLQPLYESAKALLAIAVAGRLGPLGLAFTLVDVLFTGCGVVQASQAQAESGKVARTSLERFGGKSLGLWRVVKSHVLFQLVLVPVYCMLLWRPQEMHMYPTPWFSADSAAGSSGAVPALPASAPTLPEFILTYLFSLLSMDAGYGWWHFLAHRYKQIYKNVHAWHHEYHAPFALVSQHAHPVELGVTGALAVCGPIACGAHPFVLWVALLSSVVMSVDAHCGYDLPWFLNARKLTFGIVGGMRHHDDHHRKPWGNFAPFFTYLDVLACTNHEDVGPISDMHA</sequence>
<dbReference type="Pfam" id="PF04116">
    <property type="entry name" value="FA_hydroxylase"/>
    <property type="match status" value="1"/>
</dbReference>
<evidence type="ECO:0000256" key="2">
    <source>
        <dbReference type="ARBA" id="ARBA00022692"/>
    </source>
</evidence>
<reference evidence="6" key="1">
    <citation type="submission" date="2023-10" db="EMBL/GenBank/DDBJ databases">
        <authorList>
            <person name="Chen Y."/>
            <person name="Shah S."/>
            <person name="Dougan E. K."/>
            <person name="Thang M."/>
            <person name="Chan C."/>
        </authorList>
    </citation>
    <scope>NUCLEOTIDE SEQUENCE [LARGE SCALE GENOMIC DNA]</scope>
</reference>
<keyword evidence="2" id="KW-0812">Transmembrane</keyword>
<comment type="caution">
    <text evidence="6">The sequence shown here is derived from an EMBL/GenBank/DDBJ whole genome shotgun (WGS) entry which is preliminary data.</text>
</comment>
<dbReference type="InterPro" id="IPR006694">
    <property type="entry name" value="Fatty_acid_hydroxylase"/>
</dbReference>
<dbReference type="PANTHER" id="PTHR11863">
    <property type="entry name" value="STEROL DESATURASE"/>
    <property type="match status" value="1"/>
</dbReference>
<proteinExistence type="predicted"/>
<name>A0ABN9XAJ4_9DINO</name>
<evidence type="ECO:0000256" key="1">
    <source>
        <dbReference type="ARBA" id="ARBA00004370"/>
    </source>
</evidence>
<accession>A0ABN9XAJ4</accession>
<keyword evidence="3" id="KW-1133">Transmembrane helix</keyword>
<dbReference type="Proteomes" id="UP001189429">
    <property type="component" value="Unassembled WGS sequence"/>
</dbReference>
<gene>
    <name evidence="6" type="ORF">PCOR1329_LOCUS74499</name>
</gene>
<dbReference type="InterPro" id="IPR050307">
    <property type="entry name" value="Sterol_Desaturase_Related"/>
</dbReference>
<evidence type="ECO:0000313" key="6">
    <source>
        <dbReference type="EMBL" id="CAK0895897.1"/>
    </source>
</evidence>